<name>A0A847S9T5_9BACT</name>
<comment type="caution">
    <text evidence="2">The sequence shown here is derived from an EMBL/GenBank/DDBJ whole genome shotgun (WGS) entry which is preliminary data.</text>
</comment>
<evidence type="ECO:0000313" key="2">
    <source>
        <dbReference type="EMBL" id="NLR68481.1"/>
    </source>
</evidence>
<evidence type="ECO:0000256" key="1">
    <source>
        <dbReference type="SAM" id="MobiDB-lite"/>
    </source>
</evidence>
<proteinExistence type="predicted"/>
<dbReference type="AlphaFoldDB" id="A0A847S9T5"/>
<dbReference type="Proteomes" id="UP000570474">
    <property type="component" value="Unassembled WGS sequence"/>
</dbReference>
<organism evidence="2 3">
    <name type="scientific">Chitinophaga varians</name>
    <dbReference type="NCBI Taxonomy" id="2202339"/>
    <lineage>
        <taxon>Bacteria</taxon>
        <taxon>Pseudomonadati</taxon>
        <taxon>Bacteroidota</taxon>
        <taxon>Chitinophagia</taxon>
        <taxon>Chitinophagales</taxon>
        <taxon>Chitinophagaceae</taxon>
        <taxon>Chitinophaga</taxon>
    </lineage>
</organism>
<evidence type="ECO:0000313" key="3">
    <source>
        <dbReference type="Proteomes" id="UP000570474"/>
    </source>
</evidence>
<protein>
    <submittedName>
        <fullName evidence="2">Uncharacterized protein</fullName>
    </submittedName>
</protein>
<keyword evidence="3" id="KW-1185">Reference proteome</keyword>
<reference evidence="2 3" key="1">
    <citation type="submission" date="2020-04" db="EMBL/GenBank/DDBJ databases">
        <authorList>
            <person name="Yin C."/>
        </authorList>
    </citation>
    <scope>NUCLEOTIDE SEQUENCE [LARGE SCALE GENOMIC DNA]</scope>
    <source>
        <strain evidence="2 3">Ae27</strain>
    </source>
</reference>
<accession>A0A847S9T5</accession>
<dbReference type="EMBL" id="JABAIA010000004">
    <property type="protein sequence ID" value="NLR68481.1"/>
    <property type="molecule type" value="Genomic_DNA"/>
</dbReference>
<feature type="region of interest" description="Disordered" evidence="1">
    <location>
        <begin position="508"/>
        <end position="528"/>
    </location>
</feature>
<gene>
    <name evidence="2" type="ORF">HGH92_29520</name>
</gene>
<sequence>MEEKDIHDLLKYLADHGFQGKDLEAALIARIRSGLPEFSIDHRINFNYQKELTVSYRLNFKMNHQVGAYLFDRNQASCITPPKIENEQYDAINTIELDWQMSQVHWELYFKGGTVTGADNQGMAQQCIEKINLLLRSNENDQIGFARMMMFKHWPKEQLGSDWVSSYNARFQRERDFSNEVHANLAYHLLTGQLDALYEKVVDTGMDMVSRYDLYNALSDHLESNSDSFSLHADFFQQDCQGSVQLFIFNSGNAYEVGRQSISLTRHPAIDHKVINGIDTAALETEMAAVNWKNDHELFIFREDDVPDFKPKAEAIFKQMNSIKDDPDGQKIYDLLSLRYWADSTFFENFICERAWDFSASLPKHEMDLPPGMEIRLGINLLAGRPIMAHLVDKSKGASDLWVKLDNNRPPDDPHVYFTGVTKDEVGALVFSLPLMPDLERGIITDLISGERVKTQHKNGRPLLIEADPQNKTLKIFSVDGRLIPVNIHFDPDWQPPSYLVEHSKKERDHLSAGAMKKKPDTSSNLRL</sequence>
<dbReference type="RefSeq" id="WP_168874448.1">
    <property type="nucleotide sequence ID" value="NZ_JABAIA010000004.1"/>
</dbReference>